<dbReference type="InterPro" id="IPR036413">
    <property type="entry name" value="YaeB-like_sf"/>
</dbReference>
<dbReference type="InterPro" id="IPR023368">
    <property type="entry name" value="UPF0066_cons_site"/>
</dbReference>
<evidence type="ECO:0000259" key="3">
    <source>
        <dbReference type="PROSITE" id="PS51668"/>
    </source>
</evidence>
<dbReference type="SUPFAM" id="SSF118196">
    <property type="entry name" value="YaeB-like"/>
    <property type="match status" value="1"/>
</dbReference>
<dbReference type="Gene3D" id="2.40.30.70">
    <property type="entry name" value="YaeB-like"/>
    <property type="match status" value="1"/>
</dbReference>
<dbReference type="Pfam" id="PF18389">
    <property type="entry name" value="TrmO_C"/>
    <property type="match status" value="1"/>
</dbReference>
<dbReference type="PROSITE" id="PS01318">
    <property type="entry name" value="TSAA_1"/>
    <property type="match status" value="1"/>
</dbReference>
<dbReference type="InterPro" id="IPR023370">
    <property type="entry name" value="TrmO-like_N"/>
</dbReference>
<dbReference type="PROSITE" id="PS51668">
    <property type="entry name" value="TSAA_2"/>
    <property type="match status" value="1"/>
</dbReference>
<dbReference type="PANTHER" id="PTHR12818">
    <property type="entry name" value="TRNA (ADENINE(37)-N6)-METHYLTRANSFERASE"/>
    <property type="match status" value="1"/>
</dbReference>
<evidence type="ECO:0000313" key="5">
    <source>
        <dbReference type="Proteomes" id="UP001595478"/>
    </source>
</evidence>
<dbReference type="RefSeq" id="WP_376920290.1">
    <property type="nucleotide sequence ID" value="NZ_JBHRSW010000017.1"/>
</dbReference>
<dbReference type="EMBL" id="JBHRSW010000017">
    <property type="protein sequence ID" value="MFC3122156.1"/>
    <property type="molecule type" value="Genomic_DNA"/>
</dbReference>
<sequence>MEYKISPIGHIKTPFTQKFGIPRQGLGLSIATGRIVFDQSIRPHEACEGLSEFSHLWLLFLFSEHLDHLPKQRIRPPRLGGNTKLGVFASRSSFRPNNIGMTLVKNLGMHGEVLEVEGVDMLNNTPIVDIKPYIVYADSMPTADSSYATAAPESPLEVFIPPQLVSAAKEKNLPINLIIQVLSQDPRPAYKKTKNDPKFYTIQLYNIDIHWRVDGSTVVVCDIN</sequence>
<dbReference type="InterPro" id="IPR041369">
    <property type="entry name" value="TrmO_C"/>
</dbReference>
<reference evidence="5" key="1">
    <citation type="journal article" date="2019" name="Int. J. Syst. Evol. Microbiol.">
        <title>The Global Catalogue of Microorganisms (GCM) 10K type strain sequencing project: providing services to taxonomists for standard genome sequencing and annotation.</title>
        <authorList>
            <consortium name="The Broad Institute Genomics Platform"/>
            <consortium name="The Broad Institute Genome Sequencing Center for Infectious Disease"/>
            <person name="Wu L."/>
            <person name="Ma J."/>
        </authorList>
    </citation>
    <scope>NUCLEOTIDE SEQUENCE [LARGE SCALE GENOMIC DNA]</scope>
    <source>
        <strain evidence="5">KCTC 52473</strain>
    </source>
</reference>
<comment type="similarity">
    <text evidence="2">Belongs to the tRNA methyltransferase O family.</text>
</comment>
<dbReference type="Pfam" id="PF01980">
    <property type="entry name" value="TrmO_N"/>
    <property type="match status" value="1"/>
</dbReference>
<accession>A0ABV7FUJ8</accession>
<evidence type="ECO:0000256" key="1">
    <source>
        <dbReference type="ARBA" id="ARBA00022691"/>
    </source>
</evidence>
<dbReference type="Proteomes" id="UP001595478">
    <property type="component" value="Unassembled WGS sequence"/>
</dbReference>
<keyword evidence="1" id="KW-0949">S-adenosyl-L-methionine</keyword>
<dbReference type="PANTHER" id="PTHR12818:SF0">
    <property type="entry name" value="TRNA (ADENINE(37)-N6)-METHYLTRANSFERASE"/>
    <property type="match status" value="1"/>
</dbReference>
<dbReference type="InterPro" id="IPR040372">
    <property type="entry name" value="YaeB-like"/>
</dbReference>
<comment type="caution">
    <text evidence="4">The sequence shown here is derived from an EMBL/GenBank/DDBJ whole genome shotgun (WGS) entry which is preliminary data.</text>
</comment>
<evidence type="ECO:0000313" key="4">
    <source>
        <dbReference type="EMBL" id="MFC3122156.1"/>
    </source>
</evidence>
<keyword evidence="5" id="KW-1185">Reference proteome</keyword>
<dbReference type="NCBIfam" id="TIGR00104">
    <property type="entry name" value="tRNA_TsaA"/>
    <property type="match status" value="1"/>
</dbReference>
<organism evidence="4 5">
    <name type="scientific">Agaribacter flavus</name>
    <dbReference type="NCBI Taxonomy" id="1902781"/>
    <lineage>
        <taxon>Bacteria</taxon>
        <taxon>Pseudomonadati</taxon>
        <taxon>Pseudomonadota</taxon>
        <taxon>Gammaproteobacteria</taxon>
        <taxon>Alteromonadales</taxon>
        <taxon>Alteromonadaceae</taxon>
        <taxon>Agaribacter</taxon>
    </lineage>
</organism>
<gene>
    <name evidence="4" type="primary">tsaA</name>
    <name evidence="4" type="ORF">ACFOHL_11045</name>
</gene>
<dbReference type="InterPro" id="IPR036414">
    <property type="entry name" value="YaeB_N_sf"/>
</dbReference>
<dbReference type="Gene3D" id="3.30.2310.10">
    <property type="entry name" value="YaeB-like"/>
    <property type="match status" value="1"/>
</dbReference>
<protein>
    <submittedName>
        <fullName evidence="4">tRNA (N6-threonylcarbamoyladenosine(37)-N6)-methyltransferase TrmO</fullName>
    </submittedName>
</protein>
<name>A0ABV7FUJ8_9ALTE</name>
<dbReference type="CDD" id="cd09281">
    <property type="entry name" value="UPF0066"/>
    <property type="match status" value="1"/>
</dbReference>
<feature type="domain" description="TsaA-like" evidence="3">
    <location>
        <begin position="5"/>
        <end position="142"/>
    </location>
</feature>
<evidence type="ECO:0000256" key="2">
    <source>
        <dbReference type="ARBA" id="ARBA00033753"/>
    </source>
</evidence>
<proteinExistence type="inferred from homology"/>